<feature type="region of interest" description="Disordered" evidence="1">
    <location>
        <begin position="25"/>
        <end position="44"/>
    </location>
</feature>
<keyword evidence="4" id="KW-1185">Reference proteome</keyword>
<dbReference type="STRING" id="22663.A0A2I0KPZ9"/>
<dbReference type="InterPro" id="IPR013103">
    <property type="entry name" value="RVT_2"/>
</dbReference>
<dbReference type="AlphaFoldDB" id="A0A2I0KPZ9"/>
<gene>
    <name evidence="3" type="ORF">CRG98_009056</name>
</gene>
<feature type="compositionally biased region" description="Polar residues" evidence="1">
    <location>
        <begin position="147"/>
        <end position="156"/>
    </location>
</feature>
<sequence length="517" mass="56356">MADANSSLISSLLVGHEERRLNAATHGAQTVNSSSSVSVSTPLSGILGTPPVEVHCVDARNNQSSRNKGKSKGEKGKGKGGGSELVSNREAEWKNPNQGSGGEDNRLESGYVSLGQSHSGGQDPRIGPTGPGPYLSRPNVFPPTARGPSSLSTGSRPNLFHSTAHGPSPLGLNQQFGPMQHYRAGSSVICQLCNHPGHTAPLCQYFGARAYLTHGASPEIHDSNWYMDSGATHHPDYFIVKDRHTRQELMRGLVRDGLYRFHPRGRRIDRPQAHLSVSRLPTKSLGFKSPFEMHLSRWMLSSFGPALATGMSIPSSSSNNSTYMPNPSFVSMPFQEPRSPATLPSELHVPAPEIHDQSIESGIPAGDVVGNDVVPATHNTHKMVTRSKDGTLRPPRFTISRHPPAFSVSAALQEPQTFAQARKHCAWREAMKEEYLALLQNHTRDLVPPSSAQNMVGCKWVYRIKQKADGTIDHYKARLVAKGFNQREGVDYLETFSPVIKPVTIRTVISIAVSSQW</sequence>
<comment type="caution">
    <text evidence="3">The sequence shown here is derived from an EMBL/GenBank/DDBJ whole genome shotgun (WGS) entry which is preliminary data.</text>
</comment>
<evidence type="ECO:0000313" key="3">
    <source>
        <dbReference type="EMBL" id="PKI70551.1"/>
    </source>
</evidence>
<accession>A0A2I0KPZ9</accession>
<dbReference type="Pfam" id="PF07727">
    <property type="entry name" value="RVT_2"/>
    <property type="match status" value="1"/>
</dbReference>
<evidence type="ECO:0000256" key="1">
    <source>
        <dbReference type="SAM" id="MobiDB-lite"/>
    </source>
</evidence>
<dbReference type="EMBL" id="PGOL01000438">
    <property type="protein sequence ID" value="PKI70551.1"/>
    <property type="molecule type" value="Genomic_DNA"/>
</dbReference>
<feature type="domain" description="Reverse transcriptase Ty1/copia-type" evidence="2">
    <location>
        <begin position="442"/>
        <end position="517"/>
    </location>
</feature>
<reference evidence="3 4" key="1">
    <citation type="submission" date="2017-11" db="EMBL/GenBank/DDBJ databases">
        <title>De-novo sequencing of pomegranate (Punica granatum L.) genome.</title>
        <authorList>
            <person name="Akparov Z."/>
            <person name="Amiraslanov A."/>
            <person name="Hajiyeva S."/>
            <person name="Abbasov M."/>
            <person name="Kaur K."/>
            <person name="Hamwieh A."/>
            <person name="Solovyev V."/>
            <person name="Salamov A."/>
            <person name="Braich B."/>
            <person name="Kosarev P."/>
            <person name="Mahmoud A."/>
            <person name="Hajiyev E."/>
            <person name="Babayeva S."/>
            <person name="Izzatullayeva V."/>
            <person name="Mammadov A."/>
            <person name="Mammadov A."/>
            <person name="Sharifova S."/>
            <person name="Ojaghi J."/>
            <person name="Eynullazada K."/>
            <person name="Bayramov B."/>
            <person name="Abdulazimova A."/>
            <person name="Shahmuradov I."/>
        </authorList>
    </citation>
    <scope>NUCLEOTIDE SEQUENCE [LARGE SCALE GENOMIC DNA]</scope>
    <source>
        <strain evidence="4">cv. AG2017</strain>
        <tissue evidence="3">Leaf</tissue>
    </source>
</reference>
<protein>
    <recommendedName>
        <fullName evidence="2">Reverse transcriptase Ty1/copia-type domain-containing protein</fullName>
    </recommendedName>
</protein>
<evidence type="ECO:0000313" key="4">
    <source>
        <dbReference type="Proteomes" id="UP000233551"/>
    </source>
</evidence>
<organism evidence="3 4">
    <name type="scientific">Punica granatum</name>
    <name type="common">Pomegranate</name>
    <dbReference type="NCBI Taxonomy" id="22663"/>
    <lineage>
        <taxon>Eukaryota</taxon>
        <taxon>Viridiplantae</taxon>
        <taxon>Streptophyta</taxon>
        <taxon>Embryophyta</taxon>
        <taxon>Tracheophyta</taxon>
        <taxon>Spermatophyta</taxon>
        <taxon>Magnoliopsida</taxon>
        <taxon>eudicotyledons</taxon>
        <taxon>Gunneridae</taxon>
        <taxon>Pentapetalae</taxon>
        <taxon>rosids</taxon>
        <taxon>malvids</taxon>
        <taxon>Myrtales</taxon>
        <taxon>Lythraceae</taxon>
        <taxon>Punica</taxon>
    </lineage>
</organism>
<evidence type="ECO:0000259" key="2">
    <source>
        <dbReference type="Pfam" id="PF07727"/>
    </source>
</evidence>
<dbReference type="Proteomes" id="UP000233551">
    <property type="component" value="Unassembled WGS sequence"/>
</dbReference>
<proteinExistence type="predicted"/>
<feature type="region of interest" description="Disordered" evidence="1">
    <location>
        <begin position="59"/>
        <end position="174"/>
    </location>
</feature>
<name>A0A2I0KPZ9_PUNGR</name>